<evidence type="ECO:0000313" key="2">
    <source>
        <dbReference type="Proteomes" id="UP000887013"/>
    </source>
</evidence>
<evidence type="ECO:0000313" key="1">
    <source>
        <dbReference type="EMBL" id="GFS96153.1"/>
    </source>
</evidence>
<reference evidence="1" key="1">
    <citation type="submission" date="2020-08" db="EMBL/GenBank/DDBJ databases">
        <title>Multicomponent nature underlies the extraordinary mechanical properties of spider dragline silk.</title>
        <authorList>
            <person name="Kono N."/>
            <person name="Nakamura H."/>
            <person name="Mori M."/>
            <person name="Yoshida Y."/>
            <person name="Ohtoshi R."/>
            <person name="Malay A.D."/>
            <person name="Moran D.A.P."/>
            <person name="Tomita M."/>
            <person name="Numata K."/>
            <person name="Arakawa K."/>
        </authorList>
    </citation>
    <scope>NUCLEOTIDE SEQUENCE</scope>
</reference>
<gene>
    <name evidence="1" type="ORF">NPIL_391881</name>
</gene>
<comment type="caution">
    <text evidence="1">The sequence shown here is derived from an EMBL/GenBank/DDBJ whole genome shotgun (WGS) entry which is preliminary data.</text>
</comment>
<dbReference type="AlphaFoldDB" id="A0A8X6N6F9"/>
<organism evidence="1 2">
    <name type="scientific">Nephila pilipes</name>
    <name type="common">Giant wood spider</name>
    <name type="synonym">Nephila maculata</name>
    <dbReference type="NCBI Taxonomy" id="299642"/>
    <lineage>
        <taxon>Eukaryota</taxon>
        <taxon>Metazoa</taxon>
        <taxon>Ecdysozoa</taxon>
        <taxon>Arthropoda</taxon>
        <taxon>Chelicerata</taxon>
        <taxon>Arachnida</taxon>
        <taxon>Araneae</taxon>
        <taxon>Araneomorphae</taxon>
        <taxon>Entelegynae</taxon>
        <taxon>Araneoidea</taxon>
        <taxon>Nephilidae</taxon>
        <taxon>Nephila</taxon>
    </lineage>
</organism>
<proteinExistence type="predicted"/>
<accession>A0A8X6N6F9</accession>
<keyword evidence="2" id="KW-1185">Reference proteome</keyword>
<name>A0A8X6N6F9_NEPPI</name>
<sequence length="158" mass="18122">MKSTIYQADAIPLRAVYQSSWNIGELPERSLMIGIVFGALLNRHNGSDYIQVRSDPFFHITEPGQAGGWMAPHHEQDSSARGTTGWRTILISALLGFPPGRCARLDRKGCGRWFDRIHFLFPYPIDDPVNFVLWVVTPLYFWEEESQRNECQDVLILK</sequence>
<dbReference type="EMBL" id="BMAW01054395">
    <property type="protein sequence ID" value="GFS96153.1"/>
    <property type="molecule type" value="Genomic_DNA"/>
</dbReference>
<dbReference type="Proteomes" id="UP000887013">
    <property type="component" value="Unassembled WGS sequence"/>
</dbReference>
<protein>
    <submittedName>
        <fullName evidence="1">Uncharacterized protein</fullName>
    </submittedName>
</protein>